<evidence type="ECO:0000256" key="2">
    <source>
        <dbReference type="ARBA" id="ARBA00023315"/>
    </source>
</evidence>
<name>A0ABT9WC87_9BACL</name>
<evidence type="ECO:0000256" key="1">
    <source>
        <dbReference type="ARBA" id="ARBA00022679"/>
    </source>
</evidence>
<dbReference type="SUPFAM" id="SSF55729">
    <property type="entry name" value="Acyl-CoA N-acyltransferases (Nat)"/>
    <property type="match status" value="1"/>
</dbReference>
<feature type="domain" description="N-acetyltransferase" evidence="4">
    <location>
        <begin position="8"/>
        <end position="165"/>
    </location>
</feature>
<dbReference type="PANTHER" id="PTHR43792">
    <property type="entry name" value="GNAT FAMILY, PUTATIVE (AFU_ORTHOLOGUE AFUA_3G00765)-RELATED-RELATED"/>
    <property type="match status" value="1"/>
</dbReference>
<gene>
    <name evidence="5" type="ORF">J2T19_002105</name>
</gene>
<comment type="caution">
    <text evidence="5">The sequence shown here is derived from an EMBL/GenBank/DDBJ whole genome shotgun (WGS) entry which is preliminary data.</text>
</comment>
<dbReference type="PROSITE" id="PS51186">
    <property type="entry name" value="GNAT"/>
    <property type="match status" value="1"/>
</dbReference>
<keyword evidence="2" id="KW-0012">Acyltransferase</keyword>
<protein>
    <submittedName>
        <fullName evidence="5">RimJ/RimL family protein N-acetyltransferase</fullName>
    </submittedName>
</protein>
<keyword evidence="6" id="KW-1185">Reference proteome</keyword>
<proteinExistence type="inferred from homology"/>
<organism evidence="5 6">
    <name type="scientific">Paenibacillus tundrae</name>
    <dbReference type="NCBI Taxonomy" id="528187"/>
    <lineage>
        <taxon>Bacteria</taxon>
        <taxon>Bacillati</taxon>
        <taxon>Bacillota</taxon>
        <taxon>Bacilli</taxon>
        <taxon>Bacillales</taxon>
        <taxon>Paenibacillaceae</taxon>
        <taxon>Paenibacillus</taxon>
    </lineage>
</organism>
<dbReference type="CDD" id="cd04301">
    <property type="entry name" value="NAT_SF"/>
    <property type="match status" value="1"/>
</dbReference>
<evidence type="ECO:0000313" key="5">
    <source>
        <dbReference type="EMBL" id="MDQ0170657.1"/>
    </source>
</evidence>
<evidence type="ECO:0000259" key="4">
    <source>
        <dbReference type="PROSITE" id="PS51186"/>
    </source>
</evidence>
<keyword evidence="1" id="KW-0808">Transferase</keyword>
<comment type="similarity">
    <text evidence="3">Belongs to the acetyltransferase family. RimJ subfamily.</text>
</comment>
<dbReference type="Proteomes" id="UP001233836">
    <property type="component" value="Unassembled WGS sequence"/>
</dbReference>
<evidence type="ECO:0000256" key="3">
    <source>
        <dbReference type="ARBA" id="ARBA00038502"/>
    </source>
</evidence>
<dbReference type="Gene3D" id="3.40.630.30">
    <property type="match status" value="1"/>
</dbReference>
<sequence>MEYIGKHVRIMQATEEDFDFLCRLECDPNIWVYEESIESDAEKVREKYREQFSTNVDRYAYDFIIRRVGDAENTPIGLVQIWSYVDFRKSWELGFGMLPEYTGRGYASEATRLLLQFAFAEVQAHKVVGMCNAQNKRSALLMEKVGMKREGIFREELFWNEQYVDQYFFSILKSEFFADTGVEGV</sequence>
<dbReference type="PANTHER" id="PTHR43792:SF8">
    <property type="entry name" value="[RIBOSOMAL PROTEIN US5]-ALANINE N-ACETYLTRANSFERASE"/>
    <property type="match status" value="1"/>
</dbReference>
<dbReference type="InterPro" id="IPR000182">
    <property type="entry name" value="GNAT_dom"/>
</dbReference>
<reference evidence="5 6" key="1">
    <citation type="submission" date="2023-07" db="EMBL/GenBank/DDBJ databases">
        <title>Sorghum-associated microbial communities from plants grown in Nebraska, USA.</title>
        <authorList>
            <person name="Schachtman D."/>
        </authorList>
    </citation>
    <scope>NUCLEOTIDE SEQUENCE [LARGE SCALE GENOMIC DNA]</scope>
    <source>
        <strain evidence="5 6">DS1314</strain>
    </source>
</reference>
<dbReference type="EMBL" id="JAUSTI010000005">
    <property type="protein sequence ID" value="MDQ0170657.1"/>
    <property type="molecule type" value="Genomic_DNA"/>
</dbReference>
<dbReference type="InterPro" id="IPR016181">
    <property type="entry name" value="Acyl_CoA_acyltransferase"/>
</dbReference>
<accession>A0ABT9WC87</accession>
<dbReference type="InterPro" id="IPR051531">
    <property type="entry name" value="N-acetyltransferase"/>
</dbReference>
<dbReference type="Pfam" id="PF13302">
    <property type="entry name" value="Acetyltransf_3"/>
    <property type="match status" value="1"/>
</dbReference>
<evidence type="ECO:0000313" key="6">
    <source>
        <dbReference type="Proteomes" id="UP001233836"/>
    </source>
</evidence>